<evidence type="ECO:0000256" key="7">
    <source>
        <dbReference type="ARBA" id="ARBA00023136"/>
    </source>
</evidence>
<comment type="subcellular location">
    <subcellularLocation>
        <location evidence="1">Membrane</location>
        <topology evidence="1">Multi-pass membrane protein</topology>
    </subcellularLocation>
</comment>
<keyword evidence="4 8" id="KW-0812">Transmembrane</keyword>
<sequence length="101" mass="11698">MDLRLVRNEKKLEICKYYARGGWACLPVLWAVNFVWFYGEAFKQAPYQEQKQIKRYVVLSGIGALVWIVALTSWIILYQTHRVAWGEWGEAISFLVPTGSA</sequence>
<evidence type="ECO:0000256" key="1">
    <source>
        <dbReference type="ARBA" id="ARBA00004141"/>
    </source>
</evidence>
<dbReference type="InterPro" id="IPR019379">
    <property type="entry name" value="Gamma_Secretase_Asp_P_PEN2"/>
</dbReference>
<evidence type="ECO:0000313" key="9">
    <source>
        <dbReference type="Proteomes" id="UP000504606"/>
    </source>
</evidence>
<evidence type="ECO:0000256" key="6">
    <source>
        <dbReference type="ARBA" id="ARBA00022989"/>
    </source>
</evidence>
<feature type="transmembrane region" description="Helical" evidence="8">
    <location>
        <begin position="21"/>
        <end position="38"/>
    </location>
</feature>
<dbReference type="Proteomes" id="UP000504606">
    <property type="component" value="Unplaced"/>
</dbReference>
<protein>
    <recommendedName>
        <fullName evidence="3">Gamma-secretase subunit PEN-2</fullName>
    </recommendedName>
</protein>
<keyword evidence="5" id="KW-0914">Notch signaling pathway</keyword>
<evidence type="ECO:0000256" key="4">
    <source>
        <dbReference type="ARBA" id="ARBA00022692"/>
    </source>
</evidence>
<comment type="similarity">
    <text evidence="2">Belongs to the PEN-2 family.</text>
</comment>
<organism evidence="9 10">
    <name type="scientific">Frankliniella occidentalis</name>
    <name type="common">Western flower thrips</name>
    <name type="synonym">Euthrips occidentalis</name>
    <dbReference type="NCBI Taxonomy" id="133901"/>
    <lineage>
        <taxon>Eukaryota</taxon>
        <taxon>Metazoa</taxon>
        <taxon>Ecdysozoa</taxon>
        <taxon>Arthropoda</taxon>
        <taxon>Hexapoda</taxon>
        <taxon>Insecta</taxon>
        <taxon>Pterygota</taxon>
        <taxon>Neoptera</taxon>
        <taxon>Paraneoptera</taxon>
        <taxon>Thysanoptera</taxon>
        <taxon>Terebrantia</taxon>
        <taxon>Thripoidea</taxon>
        <taxon>Thripidae</taxon>
        <taxon>Frankliniella</taxon>
    </lineage>
</organism>
<dbReference type="AlphaFoldDB" id="A0A6J1TC10"/>
<dbReference type="Pfam" id="PF10251">
    <property type="entry name" value="PEN-2"/>
    <property type="match status" value="1"/>
</dbReference>
<dbReference type="RefSeq" id="XP_026289210.1">
    <property type="nucleotide sequence ID" value="XM_026433425.2"/>
</dbReference>
<dbReference type="PANTHER" id="PTHR16318">
    <property type="entry name" value="GAMMA-SECRETASE SUBUNIT PEN-2"/>
    <property type="match status" value="1"/>
</dbReference>
<evidence type="ECO:0000256" key="3">
    <source>
        <dbReference type="ARBA" id="ARBA00018306"/>
    </source>
</evidence>
<evidence type="ECO:0000256" key="5">
    <source>
        <dbReference type="ARBA" id="ARBA00022976"/>
    </source>
</evidence>
<dbReference type="GO" id="GO:0007220">
    <property type="term" value="P:Notch receptor processing"/>
    <property type="evidence" value="ECO:0007669"/>
    <property type="project" value="TreeGrafter"/>
</dbReference>
<gene>
    <name evidence="10" type="primary">LOC113214144</name>
</gene>
<proteinExistence type="inferred from homology"/>
<accession>A0A6J1TC10</accession>
<reference evidence="10" key="1">
    <citation type="submission" date="2025-08" db="UniProtKB">
        <authorList>
            <consortium name="RefSeq"/>
        </authorList>
    </citation>
    <scope>IDENTIFICATION</scope>
    <source>
        <tissue evidence="10">Whole organism</tissue>
    </source>
</reference>
<keyword evidence="7 8" id="KW-0472">Membrane</keyword>
<dbReference type="OrthoDB" id="524898at2759"/>
<dbReference type="GO" id="GO:0007219">
    <property type="term" value="P:Notch signaling pathway"/>
    <property type="evidence" value="ECO:0007669"/>
    <property type="project" value="UniProtKB-KW"/>
</dbReference>
<evidence type="ECO:0000313" key="10">
    <source>
        <dbReference type="RefSeq" id="XP_026289210.1"/>
    </source>
</evidence>
<dbReference type="GeneID" id="113214144"/>
<evidence type="ECO:0000256" key="8">
    <source>
        <dbReference type="SAM" id="Phobius"/>
    </source>
</evidence>
<dbReference type="GO" id="GO:0070765">
    <property type="term" value="C:gamma-secretase complex"/>
    <property type="evidence" value="ECO:0007669"/>
    <property type="project" value="TreeGrafter"/>
</dbReference>
<dbReference type="KEGG" id="foc:113214144"/>
<keyword evidence="9" id="KW-1185">Reference proteome</keyword>
<evidence type="ECO:0000256" key="2">
    <source>
        <dbReference type="ARBA" id="ARBA00009607"/>
    </source>
</evidence>
<name>A0A6J1TC10_FRAOC</name>
<keyword evidence="6 8" id="KW-1133">Transmembrane helix</keyword>
<feature type="transmembrane region" description="Helical" evidence="8">
    <location>
        <begin position="58"/>
        <end position="78"/>
    </location>
</feature>
<dbReference type="PANTHER" id="PTHR16318:SF0">
    <property type="entry name" value="GAMMA-SECRETASE SUBUNIT PEN-2"/>
    <property type="match status" value="1"/>
</dbReference>